<gene>
    <name evidence="11" type="ORF">ROHU_026516</name>
</gene>
<evidence type="ECO:0000256" key="8">
    <source>
        <dbReference type="ARBA" id="ARBA00022989"/>
    </source>
</evidence>
<dbReference type="GO" id="GO:0005198">
    <property type="term" value="F:structural molecule activity"/>
    <property type="evidence" value="ECO:0007669"/>
    <property type="project" value="InterPro"/>
</dbReference>
<dbReference type="AlphaFoldDB" id="A0A498MEZ7"/>
<dbReference type="SUPFAM" id="SSF46689">
    <property type="entry name" value="Homeodomain-like"/>
    <property type="match status" value="1"/>
</dbReference>
<keyword evidence="12" id="KW-1185">Reference proteome</keyword>
<evidence type="ECO:0000256" key="2">
    <source>
        <dbReference type="ARBA" id="ARBA00004651"/>
    </source>
</evidence>
<dbReference type="PRINTS" id="PR01077">
    <property type="entry name" value="CLAUDIN"/>
</dbReference>
<dbReference type="PANTHER" id="PTHR12002">
    <property type="entry name" value="CLAUDIN"/>
    <property type="match status" value="1"/>
</dbReference>
<keyword evidence="5" id="KW-1003">Cell membrane</keyword>
<evidence type="ECO:0007829" key="13">
    <source>
        <dbReference type="PeptideAtlas" id="A0A498MEZ7"/>
    </source>
</evidence>
<dbReference type="InterPro" id="IPR017974">
    <property type="entry name" value="Claudin_CS"/>
</dbReference>
<keyword evidence="7" id="KW-0965">Cell junction</keyword>
<keyword evidence="4" id="KW-0796">Tight junction</keyword>
<organism evidence="11 12">
    <name type="scientific">Labeo rohita</name>
    <name type="common">Indian major carp</name>
    <name type="synonym">Cyprinus rohita</name>
    <dbReference type="NCBI Taxonomy" id="84645"/>
    <lineage>
        <taxon>Eukaryota</taxon>
        <taxon>Metazoa</taxon>
        <taxon>Chordata</taxon>
        <taxon>Craniata</taxon>
        <taxon>Vertebrata</taxon>
        <taxon>Euteleostomi</taxon>
        <taxon>Actinopterygii</taxon>
        <taxon>Neopterygii</taxon>
        <taxon>Teleostei</taxon>
        <taxon>Ostariophysi</taxon>
        <taxon>Cypriniformes</taxon>
        <taxon>Cyprinidae</taxon>
        <taxon>Labeoninae</taxon>
        <taxon>Labeonini</taxon>
        <taxon>Labeo</taxon>
    </lineage>
</organism>
<comment type="subcellular location">
    <subcellularLocation>
        <location evidence="1">Cell junction</location>
        <location evidence="1">Tight junction</location>
    </subcellularLocation>
    <subcellularLocation>
        <location evidence="2">Cell membrane</location>
        <topology evidence="2">Multi-pass membrane protein</topology>
    </subcellularLocation>
</comment>
<keyword evidence="9 10" id="KW-0472">Membrane</keyword>
<evidence type="ECO:0000256" key="6">
    <source>
        <dbReference type="ARBA" id="ARBA00022692"/>
    </source>
</evidence>
<evidence type="ECO:0000256" key="3">
    <source>
        <dbReference type="ARBA" id="ARBA00008295"/>
    </source>
</evidence>
<dbReference type="Pfam" id="PF00822">
    <property type="entry name" value="PMP22_Claudin"/>
    <property type="match status" value="1"/>
</dbReference>
<evidence type="ECO:0000256" key="1">
    <source>
        <dbReference type="ARBA" id="ARBA00004435"/>
    </source>
</evidence>
<dbReference type="InterPro" id="IPR009057">
    <property type="entry name" value="Homeodomain-like_sf"/>
</dbReference>
<dbReference type="PROSITE" id="PS01346">
    <property type="entry name" value="CLAUDIN"/>
    <property type="match status" value="1"/>
</dbReference>
<evidence type="ECO:0000256" key="5">
    <source>
        <dbReference type="ARBA" id="ARBA00022475"/>
    </source>
</evidence>
<feature type="transmembrane region" description="Helical" evidence="10">
    <location>
        <begin position="83"/>
        <end position="104"/>
    </location>
</feature>
<comment type="similarity">
    <text evidence="3">Belongs to the claudin family.</text>
</comment>
<evidence type="ECO:0000313" key="11">
    <source>
        <dbReference type="EMBL" id="RXN17912.1"/>
    </source>
</evidence>
<keyword evidence="13" id="KW-1267">Proteomics identification</keyword>
<name>A0A498MEZ7_LABRO</name>
<dbReference type="STRING" id="84645.A0A498MEZ7"/>
<dbReference type="GO" id="GO:0005923">
    <property type="term" value="C:bicellular tight junction"/>
    <property type="evidence" value="ECO:0007669"/>
    <property type="project" value="UniProtKB-SubCell"/>
</dbReference>
<accession>A0A498MEZ7</accession>
<comment type="caution">
    <text evidence="11">The sequence shown here is derived from an EMBL/GenBank/DDBJ whole genome shotgun (WGS) entry which is preliminary data.</text>
</comment>
<dbReference type="Gene3D" id="1.20.140.150">
    <property type="match status" value="1"/>
</dbReference>
<dbReference type="InterPro" id="IPR006187">
    <property type="entry name" value="Claudin"/>
</dbReference>
<dbReference type="PRINTS" id="PR01385">
    <property type="entry name" value="CLAUDIN14"/>
</dbReference>
<keyword evidence="8 10" id="KW-1133">Transmembrane helix</keyword>
<dbReference type="EMBL" id="QBIY01012734">
    <property type="protein sequence ID" value="RXN17912.1"/>
    <property type="molecule type" value="Genomic_DNA"/>
</dbReference>
<protein>
    <submittedName>
        <fullName evidence="11">Claudin-1-like protein</fullName>
    </submittedName>
</protein>
<dbReference type="Proteomes" id="UP000290572">
    <property type="component" value="Unassembled WGS sequence"/>
</dbReference>
<keyword evidence="6 10" id="KW-0812">Transmembrane</keyword>
<evidence type="ECO:0000256" key="7">
    <source>
        <dbReference type="ARBA" id="ARBA00022949"/>
    </source>
</evidence>
<dbReference type="InterPro" id="IPR004031">
    <property type="entry name" value="PMP22/EMP/MP20/Claudin"/>
</dbReference>
<sequence>MANAGLQLLGYTLAFLGLLGLIASTVMPEWKMSSYAGDNIITAQAMYEGLWSSCVYQSTGQMQCKAYDSLLQLPGEVQAARGFMITSILLCCVGLLVAAVGMKCTTCLSDAKEQKSKVAVAGGVLFIIADIYEFGKALYVGWGASALTVIGGIMLCCNCASKPAGKSYPPPRAAGRPGTDRVEAGQRVQPILSRSTVASIVRLFRNENRIHTLPHTGGRGKIFGIEQESAIVDMVVANNAIRLREIQAAVIADQGVFRNIKSVSLATIDRVLKLNHVRMKQLYRVPFQRNSDIVKEARFQYVQRIMEFEAEGAHHKFIFVDEAGFNLCKVRRRRRNITGQRATVTVPALHIEFFSTLRSQNDSLQTVRRPGQPCGLRMWAKDVTFTHKHLPRASRPSAQTAL</sequence>
<evidence type="ECO:0000256" key="9">
    <source>
        <dbReference type="ARBA" id="ARBA00023136"/>
    </source>
</evidence>
<dbReference type="GO" id="GO:0005886">
    <property type="term" value="C:plasma membrane"/>
    <property type="evidence" value="ECO:0007669"/>
    <property type="project" value="UniProtKB-SubCell"/>
</dbReference>
<evidence type="ECO:0000313" key="12">
    <source>
        <dbReference type="Proteomes" id="UP000290572"/>
    </source>
</evidence>
<evidence type="ECO:0000256" key="10">
    <source>
        <dbReference type="SAM" id="Phobius"/>
    </source>
</evidence>
<proteinExistence type="evidence at protein level"/>
<evidence type="ECO:0000256" key="4">
    <source>
        <dbReference type="ARBA" id="ARBA00022427"/>
    </source>
</evidence>
<reference evidence="11 12" key="1">
    <citation type="submission" date="2018-03" db="EMBL/GenBank/DDBJ databases">
        <title>Draft genome sequence of Rohu Carp (Labeo rohita).</title>
        <authorList>
            <person name="Das P."/>
            <person name="Kushwaha B."/>
            <person name="Joshi C.G."/>
            <person name="Kumar D."/>
            <person name="Nagpure N.S."/>
            <person name="Sahoo L."/>
            <person name="Das S.P."/>
            <person name="Bit A."/>
            <person name="Patnaik S."/>
            <person name="Meher P.K."/>
            <person name="Jayasankar P."/>
            <person name="Koringa P.G."/>
            <person name="Patel N.V."/>
            <person name="Hinsu A.T."/>
            <person name="Kumar R."/>
            <person name="Pandey M."/>
            <person name="Agarwal S."/>
            <person name="Srivastava S."/>
            <person name="Singh M."/>
            <person name="Iquebal M.A."/>
            <person name="Jaiswal S."/>
            <person name="Angadi U.B."/>
            <person name="Kumar N."/>
            <person name="Raza M."/>
            <person name="Shah T.M."/>
            <person name="Rai A."/>
            <person name="Jena J.K."/>
        </authorList>
    </citation>
    <scope>NUCLEOTIDE SEQUENCE [LARGE SCALE GENOMIC DNA]</scope>
    <source>
        <strain evidence="11">DASCIFA01</strain>
        <tissue evidence="11">Testis</tissue>
    </source>
</reference>